<dbReference type="EMBL" id="AAGUDP010000006">
    <property type="protein sequence ID" value="EBS0563276.1"/>
    <property type="molecule type" value="Genomic_DNA"/>
</dbReference>
<dbReference type="InterPro" id="IPR057701">
    <property type="entry name" value="DUF7941"/>
</dbReference>
<proteinExistence type="predicted"/>
<protein>
    <recommendedName>
        <fullName evidence="2">Virion structural protein</fullName>
    </recommendedName>
</protein>
<accession>A0A5U8XKC9</accession>
<organism evidence="1">
    <name type="scientific">Salmonella muenchen</name>
    <dbReference type="NCBI Taxonomy" id="596"/>
    <lineage>
        <taxon>Bacteria</taxon>
        <taxon>Pseudomonadati</taxon>
        <taxon>Pseudomonadota</taxon>
        <taxon>Gammaproteobacteria</taxon>
        <taxon>Enterobacterales</taxon>
        <taxon>Enterobacteriaceae</taxon>
        <taxon>Salmonella</taxon>
    </lineage>
</organism>
<sequence>MAIYQPSKDVLLAAINAQNSLTIKATDIIYSAPKDIRGTDQETTTQRNTLVKVSAAPVGSTWTGKKNVFYNRLKLSDLTTLIGDTLQVGSVDKLYDALVGLNNRYGFAFEEADLENSDLEWEPDGRTGSLELIAKADSLGWIGMVTFKLAKGDESLQSAVTVTTLNGLKYPNGDMGSVAQTATIAEIYSYPFDFTTQRDALLAFEPGVLSAGTTLNNLVGILNPITGTTWVASNAASWGLLGAEITYNGLNKAEFPTNSKYKYAMAIKLPATTTNIKGTLYVQYNDPDDPNEV</sequence>
<dbReference type="AlphaFoldDB" id="A0A5U8XKC9"/>
<evidence type="ECO:0000313" key="1">
    <source>
        <dbReference type="EMBL" id="EBS0563276.1"/>
    </source>
</evidence>
<evidence type="ECO:0008006" key="2">
    <source>
        <dbReference type="Google" id="ProtNLM"/>
    </source>
</evidence>
<comment type="caution">
    <text evidence="1">The sequence shown here is derived from an EMBL/GenBank/DDBJ whole genome shotgun (WGS) entry which is preliminary data.</text>
</comment>
<dbReference type="Pfam" id="PF25613">
    <property type="entry name" value="DUF7941"/>
    <property type="match status" value="1"/>
</dbReference>
<name>A0A5U8XKC9_SALMU</name>
<reference evidence="1" key="1">
    <citation type="submission" date="2018-07" db="EMBL/GenBank/DDBJ databases">
        <authorList>
            <person name="Ashton P.M."/>
            <person name="Dallman T."/>
            <person name="Nair S."/>
            <person name="De Pinna E."/>
            <person name="Peters T."/>
            <person name="Grant K."/>
        </authorList>
    </citation>
    <scope>NUCLEOTIDE SEQUENCE</scope>
    <source>
        <strain evidence="1">142535</strain>
    </source>
</reference>
<gene>
    <name evidence="1" type="ORF">DTU56_09115</name>
</gene>